<name>A0A382SAI4_9ZZZZ</name>
<gene>
    <name evidence="1" type="ORF">METZ01_LOCUS359768</name>
</gene>
<proteinExistence type="predicted"/>
<feature type="non-terminal residue" evidence="1">
    <location>
        <position position="128"/>
    </location>
</feature>
<sequence length="128" mass="14057">MRILSLLTFTLATGLLVLGSENRKTPASTLSSVESASKAAIFHPDADHLWNQLHAALFVRVDQAGQQYGHDAVDPLLWPGTSGFLLQGKSHTQAIRLLDQFIGKEGAKLIKDPVKRAVMQHDLWAVFD</sequence>
<protein>
    <submittedName>
        <fullName evidence="1">Uncharacterized protein</fullName>
    </submittedName>
</protein>
<dbReference type="AlphaFoldDB" id="A0A382SAI4"/>
<reference evidence="1" key="1">
    <citation type="submission" date="2018-05" db="EMBL/GenBank/DDBJ databases">
        <authorList>
            <person name="Lanie J.A."/>
            <person name="Ng W.-L."/>
            <person name="Kazmierczak K.M."/>
            <person name="Andrzejewski T.M."/>
            <person name="Davidsen T.M."/>
            <person name="Wayne K.J."/>
            <person name="Tettelin H."/>
            <person name="Glass J.I."/>
            <person name="Rusch D."/>
            <person name="Podicherti R."/>
            <person name="Tsui H.-C.T."/>
            <person name="Winkler M.E."/>
        </authorList>
    </citation>
    <scope>NUCLEOTIDE SEQUENCE</scope>
</reference>
<accession>A0A382SAI4</accession>
<dbReference type="EMBL" id="UINC01127654">
    <property type="protein sequence ID" value="SVD06914.1"/>
    <property type="molecule type" value="Genomic_DNA"/>
</dbReference>
<organism evidence="1">
    <name type="scientific">marine metagenome</name>
    <dbReference type="NCBI Taxonomy" id="408172"/>
    <lineage>
        <taxon>unclassified sequences</taxon>
        <taxon>metagenomes</taxon>
        <taxon>ecological metagenomes</taxon>
    </lineage>
</organism>
<evidence type="ECO:0000313" key="1">
    <source>
        <dbReference type="EMBL" id="SVD06914.1"/>
    </source>
</evidence>